<keyword evidence="2" id="KW-0472">Membrane</keyword>
<reference evidence="3 4" key="1">
    <citation type="submission" date="2020-08" db="EMBL/GenBank/DDBJ databases">
        <title>Genomic Encyclopedia of Type Strains, Phase IV (KMG-IV): sequencing the most valuable type-strain genomes for metagenomic binning, comparative biology and taxonomic classification.</title>
        <authorList>
            <person name="Goeker M."/>
        </authorList>
    </citation>
    <scope>NUCLEOTIDE SEQUENCE [LARGE SCALE GENOMIC DNA]</scope>
    <source>
        <strain evidence="3 4">YC6886</strain>
    </source>
</reference>
<keyword evidence="4" id="KW-1185">Reference proteome</keyword>
<keyword evidence="2" id="KW-0812">Transmembrane</keyword>
<accession>A0A840V9C7</accession>
<name>A0A840V9C7_9BACT</name>
<feature type="region of interest" description="Disordered" evidence="1">
    <location>
        <begin position="941"/>
        <end position="965"/>
    </location>
</feature>
<evidence type="ECO:0000256" key="1">
    <source>
        <dbReference type="SAM" id="MobiDB-lite"/>
    </source>
</evidence>
<feature type="transmembrane region" description="Helical" evidence="2">
    <location>
        <begin position="21"/>
        <end position="43"/>
    </location>
</feature>
<evidence type="ECO:0000313" key="3">
    <source>
        <dbReference type="EMBL" id="MBB5350389.1"/>
    </source>
</evidence>
<sequence length="1166" mass="126767">MKYSKSLSRFRRRKPNRRSGFALVITISLMVILTLLAVGLLALSSVSLRGSRSGDSMREARANARLALELAIGQLQKQAGPDRRITAPASMVKESAPLGVTGVWEASTSNELVEAVGEKDGKFVDWLVSDAFRSEAVGSTMPPMPEATDEGVVTLLGEDSFGPSAGADAEGQYLRSKPLEIQTGRSYGKLAWGVIDESLKARFDLEEPVELAEGSTLAKKIARASSPARFGTFALDQLQDLRPDEVLAKKLVSFDSAVLGTNNTSLRNYRSDITPWSLSLMTNPVDGGFKRDLSTAFTVNPQSFESEGSLYQHVGLPNDSNSDPSLATLVDYHNLYKEIGERTSFARNVRSDAVGASLPNGLRPFSKSGTSYTANPQVPRGMVLMPSLLKVDMVFSIVARVPHTGYWKSQHTALKNDFMIHLMYLPVITLHNPYDTPISFEGMKLSFQDIPVGFKFYNNKRPATSSLITLSDLVLPEYQGNGKTFGITVKQSLSGSDATTVTLEPGQTRVFGTIAVNPTWSWADEISSSGNKVLFDWQSDRTPQFEMIPGLMSDPTSGAGFDVDYIAPSNQTAMASAFCAGGTVGAKRTDRIGVEWGPLANSKMEFNIVMELNGQAAGMYRMSYGDQKNLDEMAAEGTSERYPDTREFPMTWPDGSSPDVRAQEIYEADSTPFSAYSRARPFAIMSFTGKTTRESFVPTRPYVDSSTNLFVADMDISSGAGAPGDQPYEMVMVPVEPSTPSIGVGVEESEGYFFGGHDSDRGTSKATFYEIPHAPMQSLAQFRHANLANSGVPPFMTYTVGESWANPMIPAGEVSGSNPTGSGKIYDHAYLSNAALWDRYFLSTMADYEGDSFQGDDRGADEVREDFFSQTRELLNPRMVPLVATTEGAAAAESIGGTDGDKLVGKYVGLKGGFNVNSTSVDAWVAFLSSMRDTQIANQEDGLVDSGDSSAFPRVRHPADGPIEGGDSFFSEREPRWQGYRQLDATQIQALAENLVDEIHQRGPFLSLAEFVNRRLGGQNDASSRRGALAAAIHETEVNATIEGDGLDLEAQNMGDHDWVNPSAALGNNSEGAPGSLTQGDILSALGSEMTVRGDTFVIRAYGQSDNKQGTIQARAWCEAVVQRMPDYVDPTDVAETELDELSPINEKFGRRFEVRSFRWLVAEEI</sequence>
<evidence type="ECO:0008006" key="5">
    <source>
        <dbReference type="Google" id="ProtNLM"/>
    </source>
</evidence>
<proteinExistence type="predicted"/>
<organism evidence="3 4">
    <name type="scientific">Haloferula luteola</name>
    <dbReference type="NCBI Taxonomy" id="595692"/>
    <lineage>
        <taxon>Bacteria</taxon>
        <taxon>Pseudomonadati</taxon>
        <taxon>Verrucomicrobiota</taxon>
        <taxon>Verrucomicrobiia</taxon>
        <taxon>Verrucomicrobiales</taxon>
        <taxon>Verrucomicrobiaceae</taxon>
        <taxon>Haloferula</taxon>
    </lineage>
</organism>
<evidence type="ECO:0000256" key="2">
    <source>
        <dbReference type="SAM" id="Phobius"/>
    </source>
</evidence>
<evidence type="ECO:0000313" key="4">
    <source>
        <dbReference type="Proteomes" id="UP000557717"/>
    </source>
</evidence>
<protein>
    <recommendedName>
        <fullName evidence="5">Verru_Chthon cassette protein A</fullName>
    </recommendedName>
</protein>
<keyword evidence="2" id="KW-1133">Transmembrane helix</keyword>
<dbReference type="AlphaFoldDB" id="A0A840V9C7"/>
<dbReference type="Proteomes" id="UP000557717">
    <property type="component" value="Unassembled WGS sequence"/>
</dbReference>
<gene>
    <name evidence="3" type="ORF">HNR46_000613</name>
</gene>
<dbReference type="RefSeq" id="WP_184015638.1">
    <property type="nucleotide sequence ID" value="NZ_JACHFD010000002.1"/>
</dbReference>
<dbReference type="EMBL" id="JACHFD010000002">
    <property type="protein sequence ID" value="MBB5350389.1"/>
    <property type="molecule type" value="Genomic_DNA"/>
</dbReference>
<comment type="caution">
    <text evidence="3">The sequence shown here is derived from an EMBL/GenBank/DDBJ whole genome shotgun (WGS) entry which is preliminary data.</text>
</comment>